<dbReference type="Proteomes" id="UP001138894">
    <property type="component" value="Unassembled WGS sequence"/>
</dbReference>
<gene>
    <name evidence="2" type="ORF">KCG49_01675</name>
</gene>
<evidence type="ECO:0000313" key="2">
    <source>
        <dbReference type="EMBL" id="MBV7267896.1"/>
    </source>
</evidence>
<keyword evidence="1" id="KW-1133">Transmembrane helix</keyword>
<evidence type="ECO:0008006" key="4">
    <source>
        <dbReference type="Google" id="ProtNLM"/>
    </source>
</evidence>
<keyword evidence="1" id="KW-0472">Membrane</keyword>
<proteinExistence type="predicted"/>
<reference evidence="2" key="1">
    <citation type="submission" date="2021-04" db="EMBL/GenBank/DDBJ databases">
        <authorList>
            <person name="Pira H."/>
            <person name="Risdian C."/>
            <person name="Wink J."/>
        </authorList>
    </citation>
    <scope>NUCLEOTIDE SEQUENCE</scope>
    <source>
        <strain evidence="2">WHY3</strain>
    </source>
</reference>
<protein>
    <recommendedName>
        <fullName evidence="4">DUF4407 domain-containing protein</fullName>
    </recommendedName>
</protein>
<feature type="transmembrane region" description="Helical" evidence="1">
    <location>
        <begin position="56"/>
        <end position="79"/>
    </location>
</feature>
<keyword evidence="3" id="KW-1185">Reference proteome</keyword>
<organism evidence="2 3">
    <name type="scientific">Winogradskyella luteola</name>
    <dbReference type="NCBI Taxonomy" id="2828330"/>
    <lineage>
        <taxon>Bacteria</taxon>
        <taxon>Pseudomonadati</taxon>
        <taxon>Bacteroidota</taxon>
        <taxon>Flavobacteriia</taxon>
        <taxon>Flavobacteriales</taxon>
        <taxon>Flavobacteriaceae</taxon>
        <taxon>Winogradskyella</taxon>
    </lineage>
</organism>
<evidence type="ECO:0000313" key="3">
    <source>
        <dbReference type="Proteomes" id="UP001138894"/>
    </source>
</evidence>
<dbReference type="EMBL" id="JAGSPD010000001">
    <property type="protein sequence ID" value="MBV7267896.1"/>
    <property type="molecule type" value="Genomic_DNA"/>
</dbReference>
<comment type="caution">
    <text evidence="2">The sequence shown here is derived from an EMBL/GenBank/DDBJ whole genome shotgun (WGS) entry which is preliminary data.</text>
</comment>
<evidence type="ECO:0000256" key="1">
    <source>
        <dbReference type="SAM" id="Phobius"/>
    </source>
</evidence>
<dbReference type="AlphaFoldDB" id="A0A9X1JM44"/>
<keyword evidence="1" id="KW-0812">Transmembrane</keyword>
<feature type="transmembrane region" description="Helical" evidence="1">
    <location>
        <begin position="265"/>
        <end position="287"/>
    </location>
</feature>
<accession>A0A9X1JM44</accession>
<feature type="transmembrane region" description="Helical" evidence="1">
    <location>
        <begin position="12"/>
        <end position="36"/>
    </location>
</feature>
<dbReference type="RefSeq" id="WP_218544435.1">
    <property type="nucleotide sequence ID" value="NZ_JAGSPD010000001.1"/>
</dbReference>
<name>A0A9X1JM44_9FLAO</name>
<sequence length="362" mass="42026">MNKRIHKFISSFFKGFVPIIYMIFILAGIISALVSGLIEYEVFSELYKKSIGDSSWLIFSVPFLVVFSFEIVKIFLIFLNKQSDISANSHYFKDKRHFLNLRYILIFVSFLSTLIYSFYNLQNPEYELLLKQKKTELTSKFELDRDAINKTYDDQLEIQTKEVDAQIALYDGRMVTEEDYKFAGRQEFRGPRFKEAKKNKEAQEKRRSQIINTVNNKRNIEIGELSAKLETDKLNAENNLNKSNIAGNKMLKATLGTFKKNFPEWSYILIVFILSLILSVGLEYIIWSSFTVLAMNHGEIFDFGIQAGKYENATETEIKMNQADANKEIQTVANLARSIVNTVKEKSDDLFKRGKNQIRNNK</sequence>
<feature type="transmembrane region" description="Helical" evidence="1">
    <location>
        <begin position="100"/>
        <end position="119"/>
    </location>
</feature>